<evidence type="ECO:0000256" key="1">
    <source>
        <dbReference type="ARBA" id="ARBA00004651"/>
    </source>
</evidence>
<keyword evidence="6 8" id="KW-1133">Transmembrane helix</keyword>
<dbReference type="GO" id="GO:0005886">
    <property type="term" value="C:plasma membrane"/>
    <property type="evidence" value="ECO:0007669"/>
    <property type="project" value="UniProtKB-SubCell"/>
</dbReference>
<evidence type="ECO:0000256" key="7">
    <source>
        <dbReference type="ARBA" id="ARBA00023136"/>
    </source>
</evidence>
<dbReference type="AlphaFoldDB" id="A0A3A3G0F1"/>
<feature type="transmembrane region" description="Helical" evidence="8">
    <location>
        <begin position="252"/>
        <end position="272"/>
    </location>
</feature>
<dbReference type="Pfam" id="PF01594">
    <property type="entry name" value="AI-2E_transport"/>
    <property type="match status" value="1"/>
</dbReference>
<evidence type="ECO:0000256" key="4">
    <source>
        <dbReference type="ARBA" id="ARBA00022475"/>
    </source>
</evidence>
<dbReference type="PROSITE" id="PS51257">
    <property type="entry name" value="PROKAR_LIPOPROTEIN"/>
    <property type="match status" value="1"/>
</dbReference>
<evidence type="ECO:0000313" key="9">
    <source>
        <dbReference type="EMBL" id="RJG01913.1"/>
    </source>
</evidence>
<comment type="subcellular location">
    <subcellularLocation>
        <location evidence="1">Cell membrane</location>
        <topology evidence="1">Multi-pass membrane protein</topology>
    </subcellularLocation>
</comment>
<evidence type="ECO:0000256" key="2">
    <source>
        <dbReference type="ARBA" id="ARBA00009773"/>
    </source>
</evidence>
<organism evidence="9 10">
    <name type="scientific">Noviherbaspirillum sedimenti</name>
    <dbReference type="NCBI Taxonomy" id="2320865"/>
    <lineage>
        <taxon>Bacteria</taxon>
        <taxon>Pseudomonadati</taxon>
        <taxon>Pseudomonadota</taxon>
        <taxon>Betaproteobacteria</taxon>
        <taxon>Burkholderiales</taxon>
        <taxon>Oxalobacteraceae</taxon>
        <taxon>Noviherbaspirillum</taxon>
    </lineage>
</organism>
<accession>A0A3A3G0F1</accession>
<evidence type="ECO:0000313" key="10">
    <source>
        <dbReference type="Proteomes" id="UP000266327"/>
    </source>
</evidence>
<proteinExistence type="inferred from homology"/>
<keyword evidence="4" id="KW-1003">Cell membrane</keyword>
<feature type="transmembrane region" description="Helical" evidence="8">
    <location>
        <begin position="45"/>
        <end position="62"/>
    </location>
</feature>
<comment type="caution">
    <text evidence="9">The sequence shown here is derived from an EMBL/GenBank/DDBJ whole genome shotgun (WGS) entry which is preliminary data.</text>
</comment>
<feature type="transmembrane region" description="Helical" evidence="8">
    <location>
        <begin position="74"/>
        <end position="97"/>
    </location>
</feature>
<comment type="similarity">
    <text evidence="2">Belongs to the autoinducer-2 exporter (AI-2E) (TC 2.A.86) family.</text>
</comment>
<sequence>MKVFPSIHEFMQKNERLIERIVAVTAMVALIGGCLYILAPFFAPLLWAAIISFCTWPIYIRLVRLMRGQHIVPALIMVLLALLCGVGPLAFALFGLAQQTDEVRAIVNKLIERGVPPLPDWIAGLPLVGARILAFWNDLMHGGAEFADFVRNRLAAPLGQWLLTLGAATGAGLLQLALSIIFSFFFYIGGYVALEWLLGGVRRIAGERGPYLLQLAGGTVKGVVYGILGTALVQAVLAGLGYWLAGVPGAAIWLLATFFLSVIPMAPALIWIPATIWLYSQGALGWAIFLVVWNALVVGSVDNVIKPLMISKGGGLPFIVVLLGVLGGAIAFGFLGVFIGPTMLAVGYSVLHDWTVGAQRRIEIS</sequence>
<keyword evidence="5 8" id="KW-0812">Transmembrane</keyword>
<dbReference type="PANTHER" id="PTHR21716">
    <property type="entry name" value="TRANSMEMBRANE PROTEIN"/>
    <property type="match status" value="1"/>
</dbReference>
<dbReference type="Proteomes" id="UP000266327">
    <property type="component" value="Unassembled WGS sequence"/>
</dbReference>
<reference evidence="10" key="1">
    <citation type="submission" date="2018-09" db="EMBL/GenBank/DDBJ databases">
        <authorList>
            <person name="Zhu H."/>
        </authorList>
    </citation>
    <scope>NUCLEOTIDE SEQUENCE [LARGE SCALE GENOMIC DNA]</scope>
    <source>
        <strain evidence="10">K1S02-23</strain>
    </source>
</reference>
<feature type="transmembrane region" description="Helical" evidence="8">
    <location>
        <begin position="317"/>
        <end position="339"/>
    </location>
</feature>
<evidence type="ECO:0000256" key="5">
    <source>
        <dbReference type="ARBA" id="ARBA00022692"/>
    </source>
</evidence>
<dbReference type="EMBL" id="QYUQ01000002">
    <property type="protein sequence ID" value="RJG01913.1"/>
    <property type="molecule type" value="Genomic_DNA"/>
</dbReference>
<dbReference type="PANTHER" id="PTHR21716:SF67">
    <property type="entry name" value="TRANSPORT PROTEIN YDIK-RELATED"/>
    <property type="match status" value="1"/>
</dbReference>
<feature type="transmembrane region" description="Helical" evidence="8">
    <location>
        <begin position="284"/>
        <end position="305"/>
    </location>
</feature>
<keyword evidence="3" id="KW-0813">Transport</keyword>
<keyword evidence="7 8" id="KW-0472">Membrane</keyword>
<name>A0A3A3G0F1_9BURK</name>
<evidence type="ECO:0000256" key="6">
    <source>
        <dbReference type="ARBA" id="ARBA00022989"/>
    </source>
</evidence>
<feature type="transmembrane region" description="Helical" evidence="8">
    <location>
        <begin position="223"/>
        <end position="245"/>
    </location>
</feature>
<keyword evidence="10" id="KW-1185">Reference proteome</keyword>
<dbReference type="InterPro" id="IPR002549">
    <property type="entry name" value="AI-2E-like"/>
</dbReference>
<evidence type="ECO:0000256" key="3">
    <source>
        <dbReference type="ARBA" id="ARBA00022448"/>
    </source>
</evidence>
<feature type="transmembrane region" description="Helical" evidence="8">
    <location>
        <begin position="21"/>
        <end position="39"/>
    </location>
</feature>
<evidence type="ECO:0000256" key="8">
    <source>
        <dbReference type="SAM" id="Phobius"/>
    </source>
</evidence>
<protein>
    <submittedName>
        <fullName evidence="9">AI-2E family transporter</fullName>
    </submittedName>
</protein>
<gene>
    <name evidence="9" type="ORF">D3878_10250</name>
</gene>